<evidence type="ECO:0000256" key="12">
    <source>
        <dbReference type="ARBA" id="ARBA00023170"/>
    </source>
</evidence>
<feature type="transmembrane region" description="Helical" evidence="17">
    <location>
        <begin position="579"/>
        <end position="604"/>
    </location>
</feature>
<evidence type="ECO:0000256" key="5">
    <source>
        <dbReference type="ARBA" id="ARBA00022692"/>
    </source>
</evidence>
<evidence type="ECO:0000256" key="10">
    <source>
        <dbReference type="ARBA" id="ARBA00023027"/>
    </source>
</evidence>
<organism evidence="19 20">
    <name type="scientific">Podarcis muralis</name>
    <name type="common">Wall lizard</name>
    <name type="synonym">Lacerta muralis</name>
    <dbReference type="NCBI Taxonomy" id="64176"/>
    <lineage>
        <taxon>Eukaryota</taxon>
        <taxon>Metazoa</taxon>
        <taxon>Chordata</taxon>
        <taxon>Craniata</taxon>
        <taxon>Vertebrata</taxon>
        <taxon>Euteleostomi</taxon>
        <taxon>Lepidosauria</taxon>
        <taxon>Squamata</taxon>
        <taxon>Bifurcata</taxon>
        <taxon>Unidentata</taxon>
        <taxon>Episquamata</taxon>
        <taxon>Laterata</taxon>
        <taxon>Lacertibaenia</taxon>
        <taxon>Lacertidae</taxon>
        <taxon>Podarcis</taxon>
    </lineage>
</organism>
<keyword evidence="16" id="KW-1015">Disulfide bond</keyword>
<evidence type="ECO:0000256" key="8">
    <source>
        <dbReference type="ARBA" id="ARBA00022859"/>
    </source>
</evidence>
<dbReference type="PRINTS" id="PR00019">
    <property type="entry name" value="LEURICHRPT"/>
</dbReference>
<dbReference type="FunFam" id="3.80.10.10:FF:000046">
    <property type="entry name" value="Toll-like receptor 2"/>
    <property type="match status" value="1"/>
</dbReference>
<dbReference type="SMART" id="SM00369">
    <property type="entry name" value="LRR_TYP"/>
    <property type="match status" value="7"/>
</dbReference>
<evidence type="ECO:0000256" key="3">
    <source>
        <dbReference type="ARBA" id="ARBA00022588"/>
    </source>
</evidence>
<dbReference type="PIRSF" id="PIRSF037595">
    <property type="entry name" value="Toll-like_receptor"/>
    <property type="match status" value="1"/>
</dbReference>
<evidence type="ECO:0000313" key="20">
    <source>
        <dbReference type="Proteomes" id="UP000472272"/>
    </source>
</evidence>
<feature type="disulfide bond" evidence="16">
    <location>
        <begin position="418"/>
        <end position="441"/>
    </location>
</feature>
<dbReference type="Pfam" id="PF01582">
    <property type="entry name" value="TIR"/>
    <property type="match status" value="1"/>
</dbReference>
<keyword evidence="11 17" id="KW-0472">Membrane</keyword>
<accession>A0A670JCQ4</accession>
<dbReference type="GeneID" id="114604734"/>
<evidence type="ECO:0000256" key="9">
    <source>
        <dbReference type="ARBA" id="ARBA00022989"/>
    </source>
</evidence>
<dbReference type="Proteomes" id="UP000472272">
    <property type="component" value="Chromosome 9"/>
</dbReference>
<dbReference type="GO" id="GO:0045087">
    <property type="term" value="P:innate immune response"/>
    <property type="evidence" value="ECO:0007669"/>
    <property type="project" value="UniProtKB-UniRule"/>
</dbReference>
<dbReference type="GO" id="GO:0006954">
    <property type="term" value="P:inflammatory response"/>
    <property type="evidence" value="ECO:0007669"/>
    <property type="project" value="UniProtKB-UniRule"/>
</dbReference>
<evidence type="ECO:0000256" key="2">
    <source>
        <dbReference type="ARBA" id="ARBA00009634"/>
    </source>
</evidence>
<dbReference type="InterPro" id="IPR017241">
    <property type="entry name" value="Toll-like_receptor"/>
</dbReference>
<dbReference type="Pfam" id="PF13855">
    <property type="entry name" value="LRR_8"/>
    <property type="match status" value="2"/>
</dbReference>
<evidence type="ECO:0000256" key="1">
    <source>
        <dbReference type="ARBA" id="ARBA00004479"/>
    </source>
</evidence>
<dbReference type="PROSITE" id="PS51450">
    <property type="entry name" value="LRR"/>
    <property type="match status" value="3"/>
</dbReference>
<dbReference type="SMART" id="SM00255">
    <property type="entry name" value="TIR"/>
    <property type="match status" value="1"/>
</dbReference>
<protein>
    <submittedName>
        <fullName evidence="19">Toll-like receptor 6</fullName>
    </submittedName>
</protein>
<dbReference type="InterPro" id="IPR001611">
    <property type="entry name" value="Leu-rich_rpt"/>
</dbReference>
<dbReference type="PRINTS" id="PR01537">
    <property type="entry name" value="INTRLKN1R1F"/>
</dbReference>
<evidence type="ECO:0000256" key="17">
    <source>
        <dbReference type="SAM" id="Phobius"/>
    </source>
</evidence>
<comment type="subcellular location">
    <subcellularLocation>
        <location evidence="1">Membrane</location>
        <topology evidence="1">Single-pass type I membrane protein</topology>
    </subcellularLocation>
</comment>
<dbReference type="GO" id="GO:0004888">
    <property type="term" value="F:transmembrane signaling receptor activity"/>
    <property type="evidence" value="ECO:0007669"/>
    <property type="project" value="InterPro"/>
</dbReference>
<dbReference type="FunFam" id="3.40.50.10140:FF:000001">
    <property type="entry name" value="Toll-like receptor 2"/>
    <property type="match status" value="1"/>
</dbReference>
<evidence type="ECO:0000256" key="16">
    <source>
        <dbReference type="PIRSR" id="PIRSR037595-2"/>
    </source>
</evidence>
<evidence type="ECO:0000256" key="4">
    <source>
        <dbReference type="ARBA" id="ARBA00022614"/>
    </source>
</evidence>
<dbReference type="RefSeq" id="XP_028601001.1">
    <property type="nucleotide sequence ID" value="XM_028745168.1"/>
</dbReference>
<proteinExistence type="inferred from homology"/>
<keyword evidence="10" id="KW-0520">NAD</keyword>
<dbReference type="OrthoDB" id="1081807at2759"/>
<dbReference type="GO" id="GO:0035663">
    <property type="term" value="F:Toll-like receptor 2 binding"/>
    <property type="evidence" value="ECO:0007669"/>
    <property type="project" value="TreeGrafter"/>
</dbReference>
<dbReference type="RefSeq" id="XP_028601000.1">
    <property type="nucleotide sequence ID" value="XM_028745167.1"/>
</dbReference>
<keyword evidence="6" id="KW-0732">Signal</keyword>
<dbReference type="Gene3D" id="3.40.50.10140">
    <property type="entry name" value="Toll/interleukin-1 receptor homology (TIR) domain"/>
    <property type="match status" value="1"/>
</dbReference>
<dbReference type="GeneTree" id="ENSGT00940000162201"/>
<dbReference type="SUPFAM" id="SSF52200">
    <property type="entry name" value="Toll/Interleukin receptor TIR domain"/>
    <property type="match status" value="1"/>
</dbReference>
<reference evidence="19" key="2">
    <citation type="submission" date="2025-08" db="UniProtKB">
        <authorList>
            <consortium name="Ensembl"/>
        </authorList>
    </citation>
    <scope>IDENTIFICATION</scope>
</reference>
<dbReference type="GO" id="GO:0002224">
    <property type="term" value="P:toll-like receptor signaling pathway"/>
    <property type="evidence" value="ECO:0007669"/>
    <property type="project" value="InterPro"/>
</dbReference>
<evidence type="ECO:0000256" key="15">
    <source>
        <dbReference type="PIRNR" id="PIRNR037595"/>
    </source>
</evidence>
<reference evidence="19" key="3">
    <citation type="submission" date="2025-09" db="UniProtKB">
        <authorList>
            <consortium name="Ensembl"/>
        </authorList>
    </citation>
    <scope>IDENTIFICATION</scope>
</reference>
<dbReference type="KEGG" id="pmua:114604734"/>
<dbReference type="AlphaFoldDB" id="A0A670JCQ4"/>
<keyword evidence="3 15" id="KW-0399">Innate immunity</keyword>
<keyword evidence="8 15" id="KW-0391">Immunity</keyword>
<evidence type="ECO:0000256" key="13">
    <source>
        <dbReference type="ARBA" id="ARBA00023180"/>
    </source>
</evidence>
<evidence type="ECO:0000313" key="19">
    <source>
        <dbReference type="Ensembl" id="ENSPMRP00000021394.1"/>
    </source>
</evidence>
<keyword evidence="5 17" id="KW-0812">Transmembrane</keyword>
<dbReference type="PANTHER" id="PTHR24365:SF422">
    <property type="entry name" value="TOLL-LIKE RECEPTOR 6"/>
    <property type="match status" value="1"/>
</dbReference>
<evidence type="ECO:0000256" key="6">
    <source>
        <dbReference type="ARBA" id="ARBA00022729"/>
    </source>
</evidence>
<dbReference type="InterPro" id="IPR000483">
    <property type="entry name" value="Cys-rich_flank_reg_C"/>
</dbReference>
<dbReference type="PROSITE" id="PS50104">
    <property type="entry name" value="TIR"/>
    <property type="match status" value="1"/>
</dbReference>
<evidence type="ECO:0000259" key="18">
    <source>
        <dbReference type="PROSITE" id="PS50104"/>
    </source>
</evidence>
<keyword evidence="9 17" id="KW-1133">Transmembrane helix</keyword>
<keyword evidence="7" id="KW-0677">Repeat</keyword>
<feature type="domain" description="TIR" evidence="18">
    <location>
        <begin position="633"/>
        <end position="776"/>
    </location>
</feature>
<keyword evidence="13" id="KW-0325">Glycoprotein</keyword>
<dbReference type="InterPro" id="IPR003591">
    <property type="entry name" value="Leu-rich_rpt_typical-subtyp"/>
</dbReference>
<dbReference type="GO" id="GO:0071221">
    <property type="term" value="P:cellular response to bacterial lipopeptide"/>
    <property type="evidence" value="ECO:0007669"/>
    <property type="project" value="TreeGrafter"/>
</dbReference>
<sequence length="792" mass="90805">MAEMNSPGRNGFLCICIFTITFWINTYTSAENGFKANYSKSGLDTVPKNLPAQMTDLDLSYNSISELQISDFSSLSKLRVLNLSHNLIRELDFSIFQYNKDLELLDLSHNKLQTLSCIPVTSLRHLDLSYNNFMDMPTCQAFGKMVKLEYLGLSARRIQESDFRVLANLQLDTLFLGLEHLTESVPGSLPAFNTKKLWIALPENSEFVSLELNVTESLELSNIQGKQVSGLITFLSQPSKNGKLLNLTLNNIELSWLSLTAILQRVWESSIEYFNINYVDILIFEDTSQSLNYVDTSLKALTIKHAIAVSEMFNQEDVYRTFSEMNIASLTISHSGILIMFCPLKPSDFTYLSFSHNSLTDKIFENCRNLALLETLILQNNQLKQLSKMSLMTSHMNSLKHLDLSQNLLQYEDNMNDCHWGKNMIKLNLASNQLSESVFRCLPANIQILHLQNNPISSIPKEITELTALEEINLASNKLASLPGCGQFRNLRFLNIEMNSVVSPSSEFYQTCQGIKQLKAGHNPFTCTCELRQFISLQKQGSMELVDWPDAYVCEYPDYLRGTLLKDFHVSEVVCNVSLLITIVIIITVVLVATASFLCIHFDVPWYLKMMWKWTQAKHRIRKSNPEDLLPNIEFHAFISYSEHDSEWVKNVLIPNLEKEDGSIRICQHERNFVAGKSIVENIIDCIEKSYRSIFVLSPYFVQSEWCHYELYFAHHKLFSENADSLILIVLEPIPAYIIPARYHKLKALMAKRTYLEWPKEKSKHGLFWSNLRAAIYVKLSSNEEERAFSLI</sequence>
<keyword evidence="12 15" id="KW-0675">Receptor</keyword>
<dbReference type="InterPro" id="IPR032675">
    <property type="entry name" value="LRR_dom_sf"/>
</dbReference>
<comment type="similarity">
    <text evidence="2 15">Belongs to the Toll-like receptor family.</text>
</comment>
<evidence type="ECO:0000256" key="14">
    <source>
        <dbReference type="ARBA" id="ARBA00023198"/>
    </source>
</evidence>
<dbReference type="GO" id="GO:0005886">
    <property type="term" value="C:plasma membrane"/>
    <property type="evidence" value="ECO:0007669"/>
    <property type="project" value="TreeGrafter"/>
</dbReference>
<dbReference type="SMART" id="SM00365">
    <property type="entry name" value="LRR_SD22"/>
    <property type="match status" value="6"/>
</dbReference>
<evidence type="ECO:0000256" key="7">
    <source>
        <dbReference type="ARBA" id="ARBA00022737"/>
    </source>
</evidence>
<dbReference type="SUPFAM" id="SSF52058">
    <property type="entry name" value="L domain-like"/>
    <property type="match status" value="1"/>
</dbReference>
<dbReference type="OMA" id="SWNSLEY"/>
<dbReference type="PANTHER" id="PTHR24365">
    <property type="entry name" value="TOLL-LIKE RECEPTOR"/>
    <property type="match status" value="1"/>
</dbReference>
<keyword evidence="4" id="KW-0433">Leucine-rich repeat</keyword>
<dbReference type="Ensembl" id="ENSPMRT00000022708.1">
    <property type="protein sequence ID" value="ENSPMRP00000021394.1"/>
    <property type="gene ID" value="ENSPMRG00000013893.1"/>
</dbReference>
<evidence type="ECO:0000256" key="11">
    <source>
        <dbReference type="ARBA" id="ARBA00023136"/>
    </source>
</evidence>
<keyword evidence="20" id="KW-1185">Reference proteome</keyword>
<dbReference type="InterPro" id="IPR000157">
    <property type="entry name" value="TIR_dom"/>
</dbReference>
<name>A0A670JCQ4_PODMU</name>
<dbReference type="SMART" id="SM00082">
    <property type="entry name" value="LRRCT"/>
    <property type="match status" value="1"/>
</dbReference>
<gene>
    <name evidence="19" type="primary">LOC114604734</name>
</gene>
<dbReference type="GO" id="GO:0071723">
    <property type="term" value="F:lipopeptide binding"/>
    <property type="evidence" value="ECO:0007669"/>
    <property type="project" value="TreeGrafter"/>
</dbReference>
<reference evidence="19 20" key="1">
    <citation type="journal article" date="2019" name="Proc. Natl. Acad. Sci. U.S.A.">
        <title>Regulatory changes in pterin and carotenoid genes underlie balanced color polymorphisms in the wall lizard.</title>
        <authorList>
            <person name="Andrade P."/>
            <person name="Pinho C."/>
            <person name="Perez I de Lanuza G."/>
            <person name="Afonso S."/>
            <person name="Brejcha J."/>
            <person name="Rubin C.J."/>
            <person name="Wallerman O."/>
            <person name="Pereira P."/>
            <person name="Sabatino S.J."/>
            <person name="Bellati A."/>
            <person name="Pellitteri-Rosa D."/>
            <person name="Bosakova Z."/>
            <person name="Bunikis I."/>
            <person name="Carretero M.A."/>
            <person name="Feiner N."/>
            <person name="Marsik P."/>
            <person name="Pauperio F."/>
            <person name="Salvi D."/>
            <person name="Soler L."/>
            <person name="While G.M."/>
            <person name="Uller T."/>
            <person name="Font E."/>
            <person name="Andersson L."/>
            <person name="Carneiro M."/>
        </authorList>
    </citation>
    <scope>NUCLEOTIDE SEQUENCE</scope>
</reference>
<dbReference type="InterPro" id="IPR035897">
    <property type="entry name" value="Toll_tir_struct_dom_sf"/>
</dbReference>
<dbReference type="Gene3D" id="3.80.10.10">
    <property type="entry name" value="Ribonuclease Inhibitor"/>
    <property type="match status" value="1"/>
</dbReference>
<keyword evidence="14 15" id="KW-0395">Inflammatory response</keyword>